<feature type="compositionally biased region" description="Basic and acidic residues" evidence="1">
    <location>
        <begin position="264"/>
        <end position="274"/>
    </location>
</feature>
<name>A0A6J4HTX0_9PROT</name>
<feature type="compositionally biased region" description="Basic residues" evidence="1">
    <location>
        <begin position="1"/>
        <end position="17"/>
    </location>
</feature>
<feature type="non-terminal residue" evidence="2">
    <location>
        <position position="325"/>
    </location>
</feature>
<protein>
    <submittedName>
        <fullName evidence="2">TRAP transporter solute receptor, TAXI family</fullName>
    </submittedName>
</protein>
<feature type="compositionally biased region" description="Basic residues" evidence="1">
    <location>
        <begin position="33"/>
        <end position="69"/>
    </location>
</feature>
<evidence type="ECO:0000313" key="2">
    <source>
        <dbReference type="EMBL" id="CAA9232800.1"/>
    </source>
</evidence>
<sequence length="325" mass="36995">ARPNPPRRPRHGGRRPGRASPRPRATGHATGDRHRHHGRCVLPARRRPREHPLPRHPRPFGHGGGHGRLRSQQPTPRRRPRRHDLLAGGRLRGCGARGGAVPRPAGQRPRARGHLHQPDAGRDHRRRRHRLHGRPERQTRVHRRAGLGHRGDGLPLDRRRRPRPRQGLPRPRATVAGGEHQRHQGRQARRLLLRVRRADQRHHRPRRQPRHHAAPGGPRRVHGQDRREVRAGLLPGGDPGRHLPRPDHRQQADVGRQHPRRVGHHAERAGDAHPRGHLARPRRLGPGPRRSARLHARPAEDGRRRRPLAPSRGSVLEDPGRAACL</sequence>
<feature type="compositionally biased region" description="Basic and acidic residues" evidence="1">
    <location>
        <begin position="239"/>
        <end position="251"/>
    </location>
</feature>
<reference evidence="2" key="1">
    <citation type="submission" date="2020-02" db="EMBL/GenBank/DDBJ databases">
        <authorList>
            <person name="Meier V. D."/>
        </authorList>
    </citation>
    <scope>NUCLEOTIDE SEQUENCE</scope>
    <source>
        <strain evidence="2">AVDCRST_MAG04</strain>
    </source>
</reference>
<organism evidence="2">
    <name type="scientific">uncultured Acetobacteraceae bacterium</name>
    <dbReference type="NCBI Taxonomy" id="169975"/>
    <lineage>
        <taxon>Bacteria</taxon>
        <taxon>Pseudomonadati</taxon>
        <taxon>Pseudomonadota</taxon>
        <taxon>Alphaproteobacteria</taxon>
        <taxon>Acetobacterales</taxon>
        <taxon>Acetobacteraceae</taxon>
        <taxon>environmental samples</taxon>
    </lineage>
</organism>
<feature type="region of interest" description="Disordered" evidence="1">
    <location>
        <begin position="1"/>
        <end position="325"/>
    </location>
</feature>
<feature type="non-terminal residue" evidence="2">
    <location>
        <position position="1"/>
    </location>
</feature>
<feature type="compositionally biased region" description="Basic residues" evidence="1">
    <location>
        <begin position="183"/>
        <end position="213"/>
    </location>
</feature>
<proteinExistence type="predicted"/>
<feature type="compositionally biased region" description="Basic residues" evidence="1">
    <location>
        <begin position="123"/>
        <end position="132"/>
    </location>
</feature>
<evidence type="ECO:0000256" key="1">
    <source>
        <dbReference type="SAM" id="MobiDB-lite"/>
    </source>
</evidence>
<keyword evidence="2" id="KW-0675">Receptor</keyword>
<accession>A0A6J4HTX0</accession>
<dbReference type="EMBL" id="CADCTL010000087">
    <property type="protein sequence ID" value="CAA9232800.1"/>
    <property type="molecule type" value="Genomic_DNA"/>
</dbReference>
<feature type="compositionally biased region" description="Low complexity" evidence="1">
    <location>
        <begin position="99"/>
        <end position="108"/>
    </location>
</feature>
<feature type="compositionally biased region" description="Low complexity" evidence="1">
    <location>
        <begin position="165"/>
        <end position="178"/>
    </location>
</feature>
<gene>
    <name evidence="2" type="ORF">AVDCRST_MAG04-1208</name>
</gene>
<dbReference type="AlphaFoldDB" id="A0A6J4HTX0"/>